<evidence type="ECO:0000259" key="7">
    <source>
        <dbReference type="Pfam" id="PF04480"/>
    </source>
</evidence>
<evidence type="ECO:0000256" key="4">
    <source>
        <dbReference type="ARBA" id="ARBA00022801"/>
    </source>
</evidence>
<dbReference type="AlphaFoldDB" id="A0A1I1M655"/>
<keyword evidence="3 6" id="KW-0227">DNA damage</keyword>
<keyword evidence="2 6" id="KW-0255">Endonuclease</keyword>
<dbReference type="InterPro" id="IPR007569">
    <property type="entry name" value="DUF559"/>
</dbReference>
<dbReference type="RefSeq" id="WP_090975107.1">
    <property type="nucleotide sequence ID" value="NZ_FOLL01000029.1"/>
</dbReference>
<dbReference type="EMBL" id="FOLL01000029">
    <property type="protein sequence ID" value="SFC80526.1"/>
    <property type="molecule type" value="Genomic_DNA"/>
</dbReference>
<evidence type="ECO:0000313" key="9">
    <source>
        <dbReference type="Proteomes" id="UP000199577"/>
    </source>
</evidence>
<comment type="function">
    <text evidence="6">May nick specific sequences that contain T:G mispairs resulting from m5C-deamination.</text>
</comment>
<dbReference type="InterPro" id="IPR004603">
    <property type="entry name" value="DNA_mismatch_endonuc_vsr"/>
</dbReference>
<dbReference type="EC" id="3.1.-.-" evidence="6"/>
<gene>
    <name evidence="8" type="ORF">SAMN05421747_12910</name>
</gene>
<dbReference type="Pfam" id="PF03852">
    <property type="entry name" value="Vsr"/>
    <property type="match status" value="1"/>
</dbReference>
<sequence>MPRLPTTPQRSYNMSRIRAKDTKPELFLRKALWAKGIRYRTHAKDLPGKPDMVIRKYGLAIFVDGEFWHGHRWEETQHIIKSNRDFWIPKIERNMKRDSEVNASLAAMGYTVFRFWEHDIRKNLNKCINQIMLYLETAEKGRLPYPPDY</sequence>
<dbReference type="GO" id="GO:0004519">
    <property type="term" value="F:endonuclease activity"/>
    <property type="evidence" value="ECO:0007669"/>
    <property type="project" value="UniProtKB-KW"/>
</dbReference>
<keyword evidence="4 6" id="KW-0378">Hydrolase</keyword>
<protein>
    <recommendedName>
        <fullName evidence="6">Very short patch repair endonuclease</fullName>
        <ecNumber evidence="6">3.1.-.-</ecNumber>
    </recommendedName>
</protein>
<evidence type="ECO:0000256" key="5">
    <source>
        <dbReference type="ARBA" id="ARBA00023204"/>
    </source>
</evidence>
<keyword evidence="5 6" id="KW-0234">DNA repair</keyword>
<evidence type="ECO:0000256" key="2">
    <source>
        <dbReference type="ARBA" id="ARBA00022759"/>
    </source>
</evidence>
<dbReference type="InterPro" id="IPR011335">
    <property type="entry name" value="Restrct_endonuc-II-like"/>
</dbReference>
<dbReference type="PIRSF" id="PIRSF018267">
    <property type="entry name" value="VSR_endonuc"/>
    <property type="match status" value="1"/>
</dbReference>
<dbReference type="GO" id="GO:0016787">
    <property type="term" value="F:hydrolase activity"/>
    <property type="evidence" value="ECO:0007669"/>
    <property type="project" value="UniProtKB-KW"/>
</dbReference>
<feature type="domain" description="DUF559" evidence="7">
    <location>
        <begin position="94"/>
        <end position="135"/>
    </location>
</feature>
<keyword evidence="9" id="KW-1185">Reference proteome</keyword>
<name>A0A1I1M655_9SPHI</name>
<dbReference type="NCBIfam" id="TIGR00632">
    <property type="entry name" value="vsr"/>
    <property type="match status" value="1"/>
</dbReference>
<dbReference type="Pfam" id="PF04480">
    <property type="entry name" value="DUF559"/>
    <property type="match status" value="1"/>
</dbReference>
<dbReference type="STRING" id="623281.SAMN05421747_12910"/>
<evidence type="ECO:0000313" key="8">
    <source>
        <dbReference type="EMBL" id="SFC80526.1"/>
    </source>
</evidence>
<dbReference type="Gene3D" id="3.40.960.10">
    <property type="entry name" value="VSR Endonuclease"/>
    <property type="match status" value="1"/>
</dbReference>
<keyword evidence="1 6" id="KW-0540">Nuclease</keyword>
<organism evidence="8 9">
    <name type="scientific">Parapedobacter composti</name>
    <dbReference type="NCBI Taxonomy" id="623281"/>
    <lineage>
        <taxon>Bacteria</taxon>
        <taxon>Pseudomonadati</taxon>
        <taxon>Bacteroidota</taxon>
        <taxon>Sphingobacteriia</taxon>
        <taxon>Sphingobacteriales</taxon>
        <taxon>Sphingobacteriaceae</taxon>
        <taxon>Parapedobacter</taxon>
    </lineage>
</organism>
<dbReference type="Proteomes" id="UP000199577">
    <property type="component" value="Unassembled WGS sequence"/>
</dbReference>
<reference evidence="8 9" key="1">
    <citation type="submission" date="2016-10" db="EMBL/GenBank/DDBJ databases">
        <authorList>
            <person name="de Groot N.N."/>
        </authorList>
    </citation>
    <scope>NUCLEOTIDE SEQUENCE [LARGE SCALE GENOMIC DNA]</scope>
    <source>
        <strain evidence="8 9">DSM 22900</strain>
    </source>
</reference>
<dbReference type="OrthoDB" id="9801520at2"/>
<evidence type="ECO:0000256" key="3">
    <source>
        <dbReference type="ARBA" id="ARBA00022763"/>
    </source>
</evidence>
<evidence type="ECO:0000256" key="1">
    <source>
        <dbReference type="ARBA" id="ARBA00022722"/>
    </source>
</evidence>
<dbReference type="CDD" id="cd00221">
    <property type="entry name" value="Vsr"/>
    <property type="match status" value="1"/>
</dbReference>
<comment type="similarity">
    <text evidence="6">Belongs to the vsr family.</text>
</comment>
<dbReference type="GO" id="GO:0006298">
    <property type="term" value="P:mismatch repair"/>
    <property type="evidence" value="ECO:0007669"/>
    <property type="project" value="UniProtKB-UniRule"/>
</dbReference>
<dbReference type="SUPFAM" id="SSF52980">
    <property type="entry name" value="Restriction endonuclease-like"/>
    <property type="match status" value="1"/>
</dbReference>
<proteinExistence type="inferred from homology"/>
<accession>A0A1I1M655</accession>
<evidence type="ECO:0000256" key="6">
    <source>
        <dbReference type="PIRNR" id="PIRNR018267"/>
    </source>
</evidence>